<name>A0ABN8IKC4_9NEOP</name>
<evidence type="ECO:0000256" key="1">
    <source>
        <dbReference type="SAM" id="SignalP"/>
    </source>
</evidence>
<evidence type="ECO:0000313" key="3">
    <source>
        <dbReference type="Proteomes" id="UP000837857"/>
    </source>
</evidence>
<accession>A0ABN8IKC4</accession>
<proteinExistence type="predicted"/>
<gene>
    <name evidence="2" type="ORF">IPOD504_LOCUS10359</name>
</gene>
<evidence type="ECO:0000313" key="2">
    <source>
        <dbReference type="EMBL" id="CAH2057912.1"/>
    </source>
</evidence>
<feature type="signal peptide" evidence="1">
    <location>
        <begin position="1"/>
        <end position="19"/>
    </location>
</feature>
<protein>
    <recommendedName>
        <fullName evidence="4">Secreted protein</fullName>
    </recommendedName>
</protein>
<evidence type="ECO:0008006" key="4">
    <source>
        <dbReference type="Google" id="ProtNLM"/>
    </source>
</evidence>
<organism evidence="2 3">
    <name type="scientific">Iphiclides podalirius</name>
    <name type="common">scarce swallowtail</name>
    <dbReference type="NCBI Taxonomy" id="110791"/>
    <lineage>
        <taxon>Eukaryota</taxon>
        <taxon>Metazoa</taxon>
        <taxon>Ecdysozoa</taxon>
        <taxon>Arthropoda</taxon>
        <taxon>Hexapoda</taxon>
        <taxon>Insecta</taxon>
        <taxon>Pterygota</taxon>
        <taxon>Neoptera</taxon>
        <taxon>Endopterygota</taxon>
        <taxon>Lepidoptera</taxon>
        <taxon>Glossata</taxon>
        <taxon>Ditrysia</taxon>
        <taxon>Papilionoidea</taxon>
        <taxon>Papilionidae</taxon>
        <taxon>Papilioninae</taxon>
        <taxon>Iphiclides</taxon>
    </lineage>
</organism>
<feature type="chain" id="PRO_5047440473" description="Secreted protein" evidence="1">
    <location>
        <begin position="20"/>
        <end position="181"/>
    </location>
</feature>
<feature type="non-terminal residue" evidence="2">
    <location>
        <position position="1"/>
    </location>
</feature>
<reference evidence="2" key="1">
    <citation type="submission" date="2022-03" db="EMBL/GenBank/DDBJ databases">
        <authorList>
            <person name="Martin H S."/>
        </authorList>
    </citation>
    <scope>NUCLEOTIDE SEQUENCE</scope>
</reference>
<dbReference type="EMBL" id="OW152837">
    <property type="protein sequence ID" value="CAH2057912.1"/>
    <property type="molecule type" value="Genomic_DNA"/>
</dbReference>
<sequence length="181" mass="20837">MVTLWIFFAFASLLIGFQAMPVEPKESGDVNEASQISEMPVFFNKRKEEYDKFLEVVNSIFEESLLNDTTLKKNERSDVNREGGVSLTAIAKPEKLTNNKTKEEYDKLLEWSMPFIEKAFSDATALTKNERFDILGERKVSLTTKGQPEISNKQETKEEYDKLLEWSMPFVEKVFLNGTTI</sequence>
<keyword evidence="1" id="KW-0732">Signal</keyword>
<dbReference type="Proteomes" id="UP000837857">
    <property type="component" value="Chromosome 25"/>
</dbReference>
<keyword evidence="3" id="KW-1185">Reference proteome</keyword>